<proteinExistence type="predicted"/>
<dbReference type="AlphaFoldDB" id="A0A7J7XIR0"/>
<feature type="region of interest" description="Disordered" evidence="1">
    <location>
        <begin position="29"/>
        <end position="49"/>
    </location>
</feature>
<name>A0A7J7XIR0_MYOMY</name>
<dbReference type="EMBL" id="JABWUV010000006">
    <property type="protein sequence ID" value="KAF6349190.1"/>
    <property type="molecule type" value="Genomic_DNA"/>
</dbReference>
<sequence>MPVCRAWAGRVAQDQQGGPERAVMAALSPVPRGSASLSPSTRCKAQRESCTRSDRSQTVLLLPFESGSLKTRPDLELRFCDSPPIENANRALRRQPARALRTSEFDFSTAPPLSVRMRFSFLLVVGLPLSQRSCGSG</sequence>
<evidence type="ECO:0000313" key="3">
    <source>
        <dbReference type="Proteomes" id="UP000527355"/>
    </source>
</evidence>
<accession>A0A7J7XIR0</accession>
<dbReference type="Proteomes" id="UP000527355">
    <property type="component" value="Unassembled WGS sequence"/>
</dbReference>
<evidence type="ECO:0000256" key="1">
    <source>
        <dbReference type="SAM" id="MobiDB-lite"/>
    </source>
</evidence>
<protein>
    <submittedName>
        <fullName evidence="2">Uncharacterized protein</fullName>
    </submittedName>
</protein>
<reference evidence="2 3" key="1">
    <citation type="journal article" date="2020" name="Nature">
        <title>Six reference-quality genomes reveal evolution of bat adaptations.</title>
        <authorList>
            <person name="Jebb D."/>
            <person name="Huang Z."/>
            <person name="Pippel M."/>
            <person name="Hughes G.M."/>
            <person name="Lavrichenko K."/>
            <person name="Devanna P."/>
            <person name="Winkler S."/>
            <person name="Jermiin L.S."/>
            <person name="Skirmuntt E.C."/>
            <person name="Katzourakis A."/>
            <person name="Burkitt-Gray L."/>
            <person name="Ray D.A."/>
            <person name="Sullivan K.A.M."/>
            <person name="Roscito J.G."/>
            <person name="Kirilenko B.M."/>
            <person name="Davalos L.M."/>
            <person name="Corthals A.P."/>
            <person name="Power M.L."/>
            <person name="Jones G."/>
            <person name="Ransome R.D."/>
            <person name="Dechmann D.K.N."/>
            <person name="Locatelli A.G."/>
            <person name="Puechmaille S.J."/>
            <person name="Fedrigo O."/>
            <person name="Jarvis E.D."/>
            <person name="Hiller M."/>
            <person name="Vernes S.C."/>
            <person name="Myers E.W."/>
            <person name="Teeling E.C."/>
        </authorList>
    </citation>
    <scope>NUCLEOTIDE SEQUENCE [LARGE SCALE GENOMIC DNA]</scope>
    <source>
        <strain evidence="2">MMyoMyo1</strain>
        <tissue evidence="2">Flight muscle</tissue>
    </source>
</reference>
<comment type="caution">
    <text evidence="2">The sequence shown here is derived from an EMBL/GenBank/DDBJ whole genome shotgun (WGS) entry which is preliminary data.</text>
</comment>
<keyword evidence="3" id="KW-1185">Reference proteome</keyword>
<evidence type="ECO:0000313" key="2">
    <source>
        <dbReference type="EMBL" id="KAF6349190.1"/>
    </source>
</evidence>
<gene>
    <name evidence="2" type="ORF">mMyoMyo1_011746</name>
</gene>
<organism evidence="2 3">
    <name type="scientific">Myotis myotis</name>
    <name type="common">Greater mouse-eared bat</name>
    <name type="synonym">Vespertilio myotis</name>
    <dbReference type="NCBI Taxonomy" id="51298"/>
    <lineage>
        <taxon>Eukaryota</taxon>
        <taxon>Metazoa</taxon>
        <taxon>Chordata</taxon>
        <taxon>Craniata</taxon>
        <taxon>Vertebrata</taxon>
        <taxon>Euteleostomi</taxon>
        <taxon>Mammalia</taxon>
        <taxon>Eutheria</taxon>
        <taxon>Laurasiatheria</taxon>
        <taxon>Chiroptera</taxon>
        <taxon>Yangochiroptera</taxon>
        <taxon>Vespertilionidae</taxon>
        <taxon>Myotis</taxon>
    </lineage>
</organism>